<proteinExistence type="predicted"/>
<comment type="caution">
    <text evidence="2">The sequence shown here is derived from an EMBL/GenBank/DDBJ whole genome shotgun (WGS) entry which is preliminary data.</text>
</comment>
<protein>
    <submittedName>
        <fullName evidence="2">Uncharacterized protein</fullName>
    </submittedName>
</protein>
<organism evidence="2 3">
    <name type="scientific">Nepenthes gracilis</name>
    <name type="common">Slender pitcher plant</name>
    <dbReference type="NCBI Taxonomy" id="150966"/>
    <lineage>
        <taxon>Eukaryota</taxon>
        <taxon>Viridiplantae</taxon>
        <taxon>Streptophyta</taxon>
        <taxon>Embryophyta</taxon>
        <taxon>Tracheophyta</taxon>
        <taxon>Spermatophyta</taxon>
        <taxon>Magnoliopsida</taxon>
        <taxon>eudicotyledons</taxon>
        <taxon>Gunneridae</taxon>
        <taxon>Pentapetalae</taxon>
        <taxon>Caryophyllales</taxon>
        <taxon>Nepenthaceae</taxon>
        <taxon>Nepenthes</taxon>
    </lineage>
</organism>
<evidence type="ECO:0000313" key="3">
    <source>
        <dbReference type="Proteomes" id="UP001279734"/>
    </source>
</evidence>
<dbReference type="EMBL" id="BSYO01000010">
    <property type="protein sequence ID" value="GMH10570.1"/>
    <property type="molecule type" value="Genomic_DNA"/>
</dbReference>
<gene>
    <name evidence="2" type="ORF">Nepgr_012411</name>
</gene>
<evidence type="ECO:0000313" key="2">
    <source>
        <dbReference type="EMBL" id="GMH10570.1"/>
    </source>
</evidence>
<keyword evidence="3" id="KW-1185">Reference proteome</keyword>
<feature type="region of interest" description="Disordered" evidence="1">
    <location>
        <begin position="35"/>
        <end position="55"/>
    </location>
</feature>
<dbReference type="Proteomes" id="UP001279734">
    <property type="component" value="Unassembled WGS sequence"/>
</dbReference>
<evidence type="ECO:0000256" key="1">
    <source>
        <dbReference type="SAM" id="MobiDB-lite"/>
    </source>
</evidence>
<dbReference type="AlphaFoldDB" id="A0AAD3SGV9"/>
<reference evidence="2" key="1">
    <citation type="submission" date="2023-05" db="EMBL/GenBank/DDBJ databases">
        <title>Nepenthes gracilis genome sequencing.</title>
        <authorList>
            <person name="Fukushima K."/>
        </authorList>
    </citation>
    <scope>NUCLEOTIDE SEQUENCE</scope>
    <source>
        <strain evidence="2">SING2019-196</strain>
    </source>
</reference>
<name>A0AAD3SGV9_NEPGR</name>
<sequence>MQPEAKNKAIREGGIKGMLCFSFFMTAKDQPKAASLDLDSASSPQPRTSSKRGEQQLLFLNATKTSRNEPTTPKHEAFQLGFISGLRGQLAGLG</sequence>
<accession>A0AAD3SGV9</accession>